<dbReference type="Proteomes" id="UP000001302">
    <property type="component" value="Chromosome"/>
</dbReference>
<dbReference type="STRING" id="314260.PB2503_09109"/>
<dbReference type="Pfam" id="PF09912">
    <property type="entry name" value="DUF2141"/>
    <property type="match status" value="1"/>
</dbReference>
<dbReference type="EMBL" id="CP002156">
    <property type="protein sequence ID" value="ADM09875.1"/>
    <property type="molecule type" value="Genomic_DNA"/>
</dbReference>
<feature type="region of interest" description="Disordered" evidence="1">
    <location>
        <begin position="24"/>
        <end position="47"/>
    </location>
</feature>
<accession>E0TCT6</accession>
<dbReference type="KEGG" id="pbr:PB2503_09109"/>
<dbReference type="InterPro" id="IPR018673">
    <property type="entry name" value="DUF2141"/>
</dbReference>
<dbReference type="AlphaFoldDB" id="E0TCT6"/>
<evidence type="ECO:0000256" key="1">
    <source>
        <dbReference type="SAM" id="MobiDB-lite"/>
    </source>
</evidence>
<sequence>MKFVAPIAFAATLALVACGGGEETDAEEAMENAAESTQEAAEETMESVEMASEDAMAEVDETMDEMAAEADETMDEMTDDMAMVAVTVEGVEVDGGEVLAVLQTAEEFATLAGSYAATTDASAESVTLSFEDVEPGTYAVAVFQDTDGDGSLGFGDNGVPTEPWALSGAAQGGAPAFGPAEVDVMGETEVTVTLMK</sequence>
<protein>
    <recommendedName>
        <fullName evidence="4">DUF2141 domain-containing protein</fullName>
    </recommendedName>
</protein>
<reference evidence="2 3" key="2">
    <citation type="journal article" date="2011" name="J. Bacteriol.">
        <title>Complete genome sequence of strain HTCC2503T of Parvularcula bermudensis, the type species of the order "Parvularculales" in the class Alphaproteobacteria.</title>
        <authorList>
            <person name="Oh H.M."/>
            <person name="Kang I."/>
            <person name="Vergin K.L."/>
            <person name="Kang D."/>
            <person name="Rhee K.H."/>
            <person name="Giovannoni S.J."/>
            <person name="Cho J.C."/>
        </authorList>
    </citation>
    <scope>NUCLEOTIDE SEQUENCE [LARGE SCALE GENOMIC DNA]</scope>
    <source>
        <strain evidence="3">ATCC BAA-594 / HTCC2503 / KCTC 12087</strain>
    </source>
</reference>
<reference evidence="3" key="1">
    <citation type="submission" date="2010-08" db="EMBL/GenBank/DDBJ databases">
        <title>Genome sequence of Parvularcula bermudensis HTCC2503.</title>
        <authorList>
            <person name="Kang D.-M."/>
            <person name="Oh H.-M."/>
            <person name="Cho J.-C."/>
        </authorList>
    </citation>
    <scope>NUCLEOTIDE SEQUENCE [LARGE SCALE GENOMIC DNA]</scope>
    <source>
        <strain evidence="3">ATCC BAA-594 / HTCC2503 / KCTC 12087</strain>
    </source>
</reference>
<name>E0TCT6_PARBH</name>
<keyword evidence="3" id="KW-1185">Reference proteome</keyword>
<dbReference type="eggNOG" id="COG4704">
    <property type="taxonomic scope" value="Bacteria"/>
</dbReference>
<proteinExistence type="predicted"/>
<gene>
    <name evidence="2" type="ordered locus">PB2503_09109</name>
</gene>
<dbReference type="RefSeq" id="WP_013300849.1">
    <property type="nucleotide sequence ID" value="NC_014414.1"/>
</dbReference>
<dbReference type="OrthoDB" id="7189112at2"/>
<evidence type="ECO:0008006" key="4">
    <source>
        <dbReference type="Google" id="ProtNLM"/>
    </source>
</evidence>
<evidence type="ECO:0000313" key="3">
    <source>
        <dbReference type="Proteomes" id="UP000001302"/>
    </source>
</evidence>
<dbReference type="HOGENOM" id="CLU_1389056_0_0_5"/>
<evidence type="ECO:0000313" key="2">
    <source>
        <dbReference type="EMBL" id="ADM09875.1"/>
    </source>
</evidence>
<dbReference type="PROSITE" id="PS51257">
    <property type="entry name" value="PROKAR_LIPOPROTEIN"/>
    <property type="match status" value="1"/>
</dbReference>
<organism evidence="2 3">
    <name type="scientific">Parvularcula bermudensis (strain ATCC BAA-594 / HTCC2503 / KCTC 12087)</name>
    <dbReference type="NCBI Taxonomy" id="314260"/>
    <lineage>
        <taxon>Bacteria</taxon>
        <taxon>Pseudomonadati</taxon>
        <taxon>Pseudomonadota</taxon>
        <taxon>Alphaproteobacteria</taxon>
        <taxon>Parvularculales</taxon>
        <taxon>Parvularculaceae</taxon>
        <taxon>Parvularcula</taxon>
    </lineage>
</organism>